<organism evidence="1 2">
    <name type="scientific">Bordetella genomosp. 10</name>
    <dbReference type="NCBI Taxonomy" id="1416804"/>
    <lineage>
        <taxon>Bacteria</taxon>
        <taxon>Pseudomonadati</taxon>
        <taxon>Pseudomonadota</taxon>
        <taxon>Betaproteobacteria</taxon>
        <taxon>Burkholderiales</taxon>
        <taxon>Alcaligenaceae</taxon>
        <taxon>Bordetella</taxon>
    </lineage>
</organism>
<dbReference type="RefSeq" id="WP_094854974.1">
    <property type="nucleotide sequence ID" value="NZ_NEVM01000005.1"/>
</dbReference>
<reference evidence="2" key="1">
    <citation type="submission" date="2017-05" db="EMBL/GenBank/DDBJ databases">
        <title>Complete and WGS of Bordetella genogroups.</title>
        <authorList>
            <person name="Spilker T."/>
            <person name="Lipuma J."/>
        </authorList>
    </citation>
    <scope>NUCLEOTIDE SEQUENCE [LARGE SCALE GENOMIC DNA]</scope>
    <source>
        <strain evidence="2">AU16122</strain>
    </source>
</reference>
<dbReference type="EMBL" id="NEVM01000005">
    <property type="protein sequence ID" value="OZI30551.1"/>
    <property type="molecule type" value="Genomic_DNA"/>
</dbReference>
<dbReference type="AlphaFoldDB" id="A0A261S079"/>
<comment type="caution">
    <text evidence="1">The sequence shown here is derived from an EMBL/GenBank/DDBJ whole genome shotgun (WGS) entry which is preliminary data.</text>
</comment>
<evidence type="ECO:0000313" key="2">
    <source>
        <dbReference type="Proteomes" id="UP000216020"/>
    </source>
</evidence>
<sequence>MLSDLYSYTARNALPPDPVPRDAIEAHGRHAPTMQWAVLGLDDAEIFRCPSLEQAYRAIERLRPQLNEKAAKALRVAEAAPEVAPEPTTLEAMPEGALEAARRLDDGEGSGPGGASVPDCTWLLRRLGYVTIFAFSRDDSDAQFLVVGRDGQRVEGPTLTAALHALLRARDCASRLPPAAGPAPSSWPDDDV</sequence>
<evidence type="ECO:0000313" key="1">
    <source>
        <dbReference type="EMBL" id="OZI30551.1"/>
    </source>
</evidence>
<protein>
    <submittedName>
        <fullName evidence="1">Uncharacterized protein</fullName>
    </submittedName>
</protein>
<keyword evidence="2" id="KW-1185">Reference proteome</keyword>
<accession>A0A261S079</accession>
<proteinExistence type="predicted"/>
<dbReference type="Proteomes" id="UP000216020">
    <property type="component" value="Unassembled WGS sequence"/>
</dbReference>
<name>A0A261S079_9BORD</name>
<gene>
    <name evidence="1" type="ORF">CAL29_21280</name>
</gene>